<evidence type="ECO:0000313" key="1">
    <source>
        <dbReference type="EMBL" id="CAM34258.1"/>
    </source>
</evidence>
<sequence length="51" mass="6133">MQHNVENIISKIVKKISVLFYYKKICANVTLDMIELLKSEKRLIKRYILHI</sequence>
<dbReference type="AlphaFoldDB" id="A7DWH0"/>
<organism evidence="1">
    <name type="scientific">Streptococcus pyogenes</name>
    <dbReference type="NCBI Taxonomy" id="1314"/>
    <lineage>
        <taxon>Bacteria</taxon>
        <taxon>Bacillati</taxon>
        <taxon>Bacillota</taxon>
        <taxon>Bacilli</taxon>
        <taxon>Lactobacillales</taxon>
        <taxon>Streptococcaceae</taxon>
        <taxon>Streptococcus</taxon>
    </lineage>
</organism>
<protein>
    <submittedName>
        <fullName evidence="1">Uncharacterized protein</fullName>
    </submittedName>
</protein>
<dbReference type="EMBL" id="AM492531">
    <property type="protein sequence ID" value="CAM34258.1"/>
    <property type="molecule type" value="Genomic_DNA"/>
</dbReference>
<accession>A7DWH0</accession>
<reference evidence="1" key="1">
    <citation type="journal article" date="2007" name="Antimicrob. Agents Chemother.">
        <title>SmaI typeability and tetracycline susceptibility and resistance in Streptococcus pyogenes isolates with efflux-mediated erythromycin resistance.</title>
        <authorList>
            <person name="Bacciaglia A."/>
            <person name="Brenciani A."/>
            <person name="Varaldo P.E."/>
            <person name="Giovanetti E."/>
        </authorList>
    </citation>
    <scope>NUCLEOTIDE SEQUENCE</scope>
    <source>
        <strain evidence="1">M46</strain>
    </source>
</reference>
<name>A7DWH0_STRPY</name>
<proteinExistence type="predicted"/>